<dbReference type="EMBL" id="JAEDXU010000001">
    <property type="protein sequence ID" value="MBP1045369.1"/>
    <property type="molecule type" value="Genomic_DNA"/>
</dbReference>
<protein>
    <submittedName>
        <fullName evidence="1">DUF4828 domain-containing protein</fullName>
    </submittedName>
</protein>
<reference evidence="1 2" key="1">
    <citation type="submission" date="2020-12" db="EMBL/GenBank/DDBJ databases">
        <title>Vagococcus allomyrinae sp. nov. and Enterococcus lavae sp. nov., isolated from the larvae of Allomyrina dichotoma.</title>
        <authorList>
            <person name="Lee S.D."/>
        </authorList>
    </citation>
    <scope>NUCLEOTIDE SEQUENCE [LARGE SCALE GENOMIC DNA]</scope>
    <source>
        <strain evidence="1 2">BWM-S5</strain>
    </source>
</reference>
<comment type="caution">
    <text evidence="1">The sequence shown here is derived from an EMBL/GenBank/DDBJ whole genome shotgun (WGS) entry which is preliminary data.</text>
</comment>
<sequence length="133" mass="15290">MKKHWSFLLGASVVTGIASSLLFKHGKKKLDENRSTADLIKVYQGQWWFVDKKKATQHQLVIDDKLKISMDGKELDFALIEWNMKRLTIQDSFGFHLIIETKSDNPATLYDEADDSTYLLEAVVPVDKLMEND</sequence>
<evidence type="ECO:0000313" key="2">
    <source>
        <dbReference type="Proteomes" id="UP000673375"/>
    </source>
</evidence>
<evidence type="ECO:0000313" key="1">
    <source>
        <dbReference type="EMBL" id="MBP1045369.1"/>
    </source>
</evidence>
<proteinExistence type="predicted"/>
<organism evidence="1 2">
    <name type="scientific">Enterococcus larvae</name>
    <dbReference type="NCBI Taxonomy" id="2794352"/>
    <lineage>
        <taxon>Bacteria</taxon>
        <taxon>Bacillati</taxon>
        <taxon>Bacillota</taxon>
        <taxon>Bacilli</taxon>
        <taxon>Lactobacillales</taxon>
        <taxon>Enterococcaceae</taxon>
        <taxon>Enterococcus</taxon>
    </lineage>
</organism>
<dbReference type="Proteomes" id="UP000673375">
    <property type="component" value="Unassembled WGS sequence"/>
</dbReference>
<keyword evidence="2" id="KW-1185">Reference proteome</keyword>
<gene>
    <name evidence="1" type="ORF">I6N96_03705</name>
</gene>
<accession>A0ABS4CHN4</accession>
<dbReference type="RefSeq" id="WP_209556134.1">
    <property type="nucleotide sequence ID" value="NZ_JAEDXU010000001.1"/>
</dbReference>
<name>A0ABS4CHN4_9ENTE</name>
<dbReference type="InterPro" id="IPR032254">
    <property type="entry name" value="DUF4828"/>
</dbReference>
<dbReference type="Pfam" id="PF16110">
    <property type="entry name" value="DUF4828"/>
    <property type="match status" value="1"/>
</dbReference>